<dbReference type="GO" id="GO:0004143">
    <property type="term" value="F:ATP-dependent diacylglycerol kinase activity"/>
    <property type="evidence" value="ECO:0007669"/>
    <property type="project" value="UniProtKB-EC"/>
</dbReference>
<comment type="similarity">
    <text evidence="2 24">Belongs to the bacterial diacylglycerol kinase family.</text>
</comment>
<dbReference type="GO" id="GO:0006654">
    <property type="term" value="P:phosphatidic acid biosynthetic process"/>
    <property type="evidence" value="ECO:0007669"/>
    <property type="project" value="InterPro"/>
</dbReference>
<dbReference type="PANTHER" id="PTHR34299:SF1">
    <property type="entry name" value="DIACYLGLYCEROL KINASE"/>
    <property type="match status" value="1"/>
</dbReference>
<evidence type="ECO:0000256" key="17">
    <source>
        <dbReference type="ARBA" id="ARBA00023136"/>
    </source>
</evidence>
<feature type="active site" description="Proton acceptor" evidence="20">
    <location>
        <position position="81"/>
    </location>
</feature>
<keyword evidence="18" id="KW-0594">Phospholipid biosynthesis</keyword>
<dbReference type="GO" id="GO:0046872">
    <property type="term" value="F:metal ion binding"/>
    <property type="evidence" value="ECO:0007669"/>
    <property type="project" value="UniProtKB-KW"/>
</dbReference>
<evidence type="ECO:0000256" key="4">
    <source>
        <dbReference type="ARBA" id="ARBA00017575"/>
    </source>
</evidence>
<evidence type="ECO:0000256" key="14">
    <source>
        <dbReference type="ARBA" id="ARBA00022842"/>
    </source>
</evidence>
<evidence type="ECO:0000256" key="23">
    <source>
        <dbReference type="PIRSR" id="PIRSR600829-4"/>
    </source>
</evidence>
<keyword evidence="26" id="KW-1185">Reference proteome</keyword>
<dbReference type="CDD" id="cd14264">
    <property type="entry name" value="DAGK_IM"/>
    <property type="match status" value="1"/>
</dbReference>
<dbReference type="OrthoDB" id="9796011at2"/>
<feature type="binding site" evidence="21">
    <location>
        <position position="110"/>
    </location>
    <ligand>
        <name>substrate</name>
    </ligand>
</feature>
<dbReference type="RefSeq" id="WP_144310103.1">
    <property type="nucleotide sequence ID" value="NZ_VMNK01000013.1"/>
</dbReference>
<keyword evidence="10 23" id="KW-0479">Metal-binding</keyword>
<evidence type="ECO:0000313" key="25">
    <source>
        <dbReference type="EMBL" id="TVO54390.1"/>
    </source>
</evidence>
<keyword evidence="17 24" id="KW-0472">Membrane</keyword>
<dbReference type="InterPro" id="IPR000829">
    <property type="entry name" value="DAGK"/>
</dbReference>
<evidence type="ECO:0000256" key="3">
    <source>
        <dbReference type="ARBA" id="ARBA00012133"/>
    </source>
</evidence>
<sequence>MTSRSGPPDTSPQKSKAGFARLANAFRYSCAGLVAAFRHEAAFRQECALAAVLIPGALLSGASGVGKALLVGSVMLVLLMELINSAIEAEVDRVSLERHPLAKRAKDIGSAAVLVALINLVAIWALVLLG</sequence>
<feature type="binding site" evidence="22">
    <location>
        <position position="21"/>
    </location>
    <ligand>
        <name>ATP</name>
        <dbReference type="ChEBI" id="CHEBI:30616"/>
    </ligand>
</feature>
<evidence type="ECO:0000256" key="16">
    <source>
        <dbReference type="ARBA" id="ARBA00023098"/>
    </source>
</evidence>
<feature type="binding site" evidence="21">
    <location>
        <position position="21"/>
    </location>
    <ligand>
        <name>substrate</name>
    </ligand>
</feature>
<evidence type="ECO:0000256" key="20">
    <source>
        <dbReference type="PIRSR" id="PIRSR600829-1"/>
    </source>
</evidence>
<keyword evidence="11 22" id="KW-0547">Nucleotide-binding</keyword>
<feature type="binding site" evidence="21">
    <location>
        <position position="81"/>
    </location>
    <ligand>
        <name>substrate</name>
    </ligand>
</feature>
<keyword evidence="14 23" id="KW-0460">Magnesium</keyword>
<feature type="binding site" evidence="22">
    <location>
        <begin position="97"/>
        <end position="99"/>
    </location>
    <ligand>
        <name>ATP</name>
        <dbReference type="ChEBI" id="CHEBI:30616"/>
    </ligand>
</feature>
<comment type="catalytic activity">
    <reaction evidence="24">
        <text>a 1,2-diacyl-sn-glycerol + ATP = a 1,2-diacyl-sn-glycero-3-phosphate + ADP + H(+)</text>
        <dbReference type="Rhea" id="RHEA:10272"/>
        <dbReference type="ChEBI" id="CHEBI:15378"/>
        <dbReference type="ChEBI" id="CHEBI:17815"/>
        <dbReference type="ChEBI" id="CHEBI:30616"/>
        <dbReference type="ChEBI" id="CHEBI:58608"/>
        <dbReference type="ChEBI" id="CHEBI:456216"/>
        <dbReference type="EC" id="2.7.1.107"/>
    </reaction>
</comment>
<protein>
    <recommendedName>
        <fullName evidence="4 24">Diacylglycerol kinase</fullName>
        <ecNumber evidence="3 24">2.7.1.107</ecNumber>
    </recommendedName>
</protein>
<comment type="caution">
    <text evidence="24">Lacks conserved residue(s) required for the propagation of feature annotation.</text>
</comment>
<evidence type="ECO:0000256" key="5">
    <source>
        <dbReference type="ARBA" id="ARBA00022475"/>
    </source>
</evidence>
<keyword evidence="15 24" id="KW-1133">Transmembrane helix</keyword>
<comment type="subcellular location">
    <subcellularLocation>
        <location evidence="1 24">Cell inner membrane</location>
        <topology evidence="1 24">Multi-pass membrane protein</topology>
    </subcellularLocation>
</comment>
<dbReference type="Gene3D" id="1.10.287.3610">
    <property type="match status" value="1"/>
</dbReference>
<evidence type="ECO:0000256" key="18">
    <source>
        <dbReference type="ARBA" id="ARBA00023209"/>
    </source>
</evidence>
<evidence type="ECO:0000256" key="13">
    <source>
        <dbReference type="ARBA" id="ARBA00022840"/>
    </source>
</evidence>
<feature type="transmembrane region" description="Helical" evidence="24">
    <location>
        <begin position="108"/>
        <end position="129"/>
    </location>
</feature>
<feature type="binding site" evidence="22">
    <location>
        <position position="40"/>
    </location>
    <ligand>
        <name>ATP</name>
        <dbReference type="ChEBI" id="CHEBI:30616"/>
    </ligand>
</feature>
<evidence type="ECO:0000256" key="12">
    <source>
        <dbReference type="ARBA" id="ARBA00022777"/>
    </source>
</evidence>
<feature type="binding site" evidence="23">
    <location>
        <position position="40"/>
    </location>
    <ligand>
        <name>a divalent metal cation</name>
        <dbReference type="ChEBI" id="CHEBI:60240"/>
    </ligand>
</feature>
<accession>A0A557QNB8</accession>
<dbReference type="GO" id="GO:0005886">
    <property type="term" value="C:plasma membrane"/>
    <property type="evidence" value="ECO:0007669"/>
    <property type="project" value="UniProtKB-SubCell"/>
</dbReference>
<keyword evidence="12 24" id="KW-0418">Kinase</keyword>
<evidence type="ECO:0000256" key="15">
    <source>
        <dbReference type="ARBA" id="ARBA00022989"/>
    </source>
</evidence>
<feature type="binding site" evidence="22">
    <location>
        <position position="28"/>
    </location>
    <ligand>
        <name>ATP</name>
        <dbReference type="ChEBI" id="CHEBI:30616"/>
    </ligand>
</feature>
<keyword evidence="6" id="KW-0444">Lipid biosynthesis</keyword>
<comment type="function">
    <text evidence="24">Catalyzes the ATP-dependent phosphorylation of sn-l,2-diacylglycerol (DAG) to phosphatidic acid. Involved in the recycling of diacylglycerol produced as a by-product during membrane-derived oligosaccharide (MDO) biosynthesis.</text>
</comment>
<keyword evidence="5" id="KW-1003">Cell membrane</keyword>
<dbReference type="Proteomes" id="UP000319502">
    <property type="component" value="Unassembled WGS sequence"/>
</dbReference>
<evidence type="ECO:0000256" key="19">
    <source>
        <dbReference type="ARBA" id="ARBA00023264"/>
    </source>
</evidence>
<evidence type="ECO:0000256" key="9">
    <source>
        <dbReference type="ARBA" id="ARBA00022692"/>
    </source>
</evidence>
<evidence type="ECO:0000256" key="22">
    <source>
        <dbReference type="PIRSR" id="PIRSR600829-3"/>
    </source>
</evidence>
<keyword evidence="7 24" id="KW-0997">Cell inner membrane</keyword>
<proteinExistence type="inferred from homology"/>
<keyword evidence="9 24" id="KW-0812">Transmembrane</keyword>
<dbReference type="PROSITE" id="PS01069">
    <property type="entry name" value="DAGK_PROKAR"/>
    <property type="match status" value="1"/>
</dbReference>
<dbReference type="PANTHER" id="PTHR34299">
    <property type="entry name" value="DIACYLGLYCEROL KINASE"/>
    <property type="match status" value="1"/>
</dbReference>
<evidence type="ECO:0000256" key="10">
    <source>
        <dbReference type="ARBA" id="ARBA00022723"/>
    </source>
</evidence>
<dbReference type="Pfam" id="PF01219">
    <property type="entry name" value="DAGK_prokar"/>
    <property type="match status" value="1"/>
</dbReference>
<gene>
    <name evidence="25" type="ORF">FHP91_13550</name>
</gene>
<dbReference type="EMBL" id="VMNK01000013">
    <property type="protein sequence ID" value="TVO54390.1"/>
    <property type="molecule type" value="Genomic_DNA"/>
</dbReference>
<evidence type="ECO:0000256" key="21">
    <source>
        <dbReference type="PIRSR" id="PIRSR600829-2"/>
    </source>
</evidence>
<feature type="binding site" evidence="22">
    <location>
        <begin position="106"/>
        <end position="107"/>
    </location>
    <ligand>
        <name>ATP</name>
        <dbReference type="ChEBI" id="CHEBI:30616"/>
    </ligand>
</feature>
<feature type="binding site" evidence="23">
    <location>
        <position position="88"/>
    </location>
    <ligand>
        <name>a divalent metal cation</name>
        <dbReference type="ChEBI" id="CHEBI:60240"/>
    </ligand>
</feature>
<comment type="caution">
    <text evidence="25">The sequence shown here is derived from an EMBL/GenBank/DDBJ whole genome shotgun (WGS) entry which is preliminary data.</text>
</comment>
<evidence type="ECO:0000313" key="26">
    <source>
        <dbReference type="Proteomes" id="UP000319502"/>
    </source>
</evidence>
<dbReference type="InterPro" id="IPR036945">
    <property type="entry name" value="DAGK_sf"/>
</dbReference>
<feature type="transmembrane region" description="Helical" evidence="24">
    <location>
        <begin position="68"/>
        <end position="87"/>
    </location>
</feature>
<dbReference type="GO" id="GO:0005524">
    <property type="term" value="F:ATP binding"/>
    <property type="evidence" value="ECO:0007669"/>
    <property type="project" value="UniProtKB-KW"/>
</dbReference>
<feature type="binding site" evidence="21">
    <location>
        <begin position="42"/>
        <end position="46"/>
    </location>
    <ligand>
        <name>substrate</name>
    </ligand>
</feature>
<keyword evidence="16 24" id="KW-0443">Lipid metabolism</keyword>
<evidence type="ECO:0000256" key="7">
    <source>
        <dbReference type="ARBA" id="ARBA00022519"/>
    </source>
</evidence>
<comment type="cofactor">
    <cofactor evidence="23">
        <name>Mg(2+)</name>
        <dbReference type="ChEBI" id="CHEBI:18420"/>
    </cofactor>
    <text evidence="23">Mn(2+), Zn(2+), Cd(2+) and Co(2+) support activity to lesser extents.</text>
</comment>
<evidence type="ECO:0000256" key="2">
    <source>
        <dbReference type="ARBA" id="ARBA00005967"/>
    </source>
</evidence>
<dbReference type="EC" id="2.7.1.107" evidence="3 24"/>
<keyword evidence="19 24" id="KW-1208">Phospholipid metabolism</keyword>
<organism evidence="25 26">
    <name type="scientific">Denitromonas halophila</name>
    <dbReference type="NCBI Taxonomy" id="1629404"/>
    <lineage>
        <taxon>Bacteria</taxon>
        <taxon>Pseudomonadati</taxon>
        <taxon>Pseudomonadota</taxon>
        <taxon>Betaproteobacteria</taxon>
        <taxon>Rhodocyclales</taxon>
        <taxon>Zoogloeaceae</taxon>
        <taxon>Denitromonas</taxon>
    </lineage>
</organism>
<name>A0A557QNB8_9RHOO</name>
<evidence type="ECO:0000256" key="11">
    <source>
        <dbReference type="ARBA" id="ARBA00022741"/>
    </source>
</evidence>
<reference evidence="25 26" key="1">
    <citation type="submission" date="2019-07" db="EMBL/GenBank/DDBJ databases">
        <title>The pathways for chlorine oxyanion respiration interact through the shared metabolite chlorate.</title>
        <authorList>
            <person name="Barnum T.P."/>
            <person name="Cheng Y."/>
            <person name="Hill K.A."/>
            <person name="Lucas L.N."/>
            <person name="Carlson H.K."/>
            <person name="Coates J.D."/>
        </authorList>
    </citation>
    <scope>NUCLEOTIDE SEQUENCE [LARGE SCALE GENOMIC DNA]</scope>
    <source>
        <strain evidence="25 26">SFB-3</strain>
    </source>
</reference>
<keyword evidence="13 22" id="KW-0067">ATP-binding</keyword>
<feature type="binding site" evidence="22">
    <location>
        <position position="88"/>
    </location>
    <ligand>
        <name>ATP</name>
        <dbReference type="ChEBI" id="CHEBI:30616"/>
    </ligand>
</feature>
<evidence type="ECO:0000256" key="8">
    <source>
        <dbReference type="ARBA" id="ARBA00022679"/>
    </source>
</evidence>
<keyword evidence="8 24" id="KW-0808">Transferase</keyword>
<dbReference type="InterPro" id="IPR033718">
    <property type="entry name" value="DAGK_prok"/>
</dbReference>
<evidence type="ECO:0000256" key="6">
    <source>
        <dbReference type="ARBA" id="ARBA00022516"/>
    </source>
</evidence>
<evidence type="ECO:0000256" key="1">
    <source>
        <dbReference type="ARBA" id="ARBA00004429"/>
    </source>
</evidence>
<evidence type="ECO:0000256" key="24">
    <source>
        <dbReference type="RuleBase" id="RU363065"/>
    </source>
</evidence>
<dbReference type="AlphaFoldDB" id="A0A557QNB8"/>